<name>A0AAD4HX20_9PEZI</name>
<evidence type="ECO:0000313" key="1">
    <source>
        <dbReference type="EMBL" id="KAG7285990.1"/>
    </source>
</evidence>
<keyword evidence="2" id="KW-1185">Reference proteome</keyword>
<sequence length="75" mass="8125">MIAQDIFTIFMFEIASIMDALTEVSLRQLEGSSLSNTILRNPNTVSSELSNPHIDALARILCDAGLATEEAALMV</sequence>
<comment type="caution">
    <text evidence="1">The sequence shown here is derived from an EMBL/GenBank/DDBJ whole genome shotgun (WGS) entry which is preliminary data.</text>
</comment>
<accession>A0AAD4HX20</accession>
<gene>
    <name evidence="1" type="ORF">NEMBOFW57_008286</name>
</gene>
<proteinExistence type="predicted"/>
<evidence type="ECO:0000313" key="2">
    <source>
        <dbReference type="Proteomes" id="UP001197093"/>
    </source>
</evidence>
<protein>
    <submittedName>
        <fullName evidence="1">Uncharacterized protein</fullName>
    </submittedName>
</protein>
<reference evidence="1" key="1">
    <citation type="submission" date="2023-02" db="EMBL/GenBank/DDBJ databases">
        <authorList>
            <person name="Palmer J.M."/>
        </authorList>
    </citation>
    <scope>NUCLEOTIDE SEQUENCE</scope>
    <source>
        <strain evidence="1">FW57</strain>
    </source>
</reference>
<dbReference type="EMBL" id="JAHCVI010000004">
    <property type="protein sequence ID" value="KAG7285990.1"/>
    <property type="molecule type" value="Genomic_DNA"/>
</dbReference>
<organism evidence="1 2">
    <name type="scientific">Staphylotrichum longicolle</name>
    <dbReference type="NCBI Taxonomy" id="669026"/>
    <lineage>
        <taxon>Eukaryota</taxon>
        <taxon>Fungi</taxon>
        <taxon>Dikarya</taxon>
        <taxon>Ascomycota</taxon>
        <taxon>Pezizomycotina</taxon>
        <taxon>Sordariomycetes</taxon>
        <taxon>Sordariomycetidae</taxon>
        <taxon>Sordariales</taxon>
        <taxon>Chaetomiaceae</taxon>
        <taxon>Staphylotrichum</taxon>
    </lineage>
</organism>
<dbReference type="AlphaFoldDB" id="A0AAD4HX20"/>
<dbReference type="Proteomes" id="UP001197093">
    <property type="component" value="Unassembled WGS sequence"/>
</dbReference>